<gene>
    <name evidence="11" type="ORF">Ahy_Scaffold8g108449</name>
</gene>
<keyword evidence="9" id="KW-0325">Glycoprotein</keyword>
<evidence type="ECO:0000256" key="9">
    <source>
        <dbReference type="ARBA" id="ARBA00023180"/>
    </source>
</evidence>
<dbReference type="InterPro" id="IPR032675">
    <property type="entry name" value="LRR_dom_sf"/>
</dbReference>
<keyword evidence="6" id="KW-1133">Transmembrane helix</keyword>
<dbReference type="SUPFAM" id="SSF52058">
    <property type="entry name" value="L domain-like"/>
    <property type="match status" value="1"/>
</dbReference>
<comment type="caution">
    <text evidence="11">The sequence shown here is derived from an EMBL/GenBank/DDBJ whole genome shotgun (WGS) entry which is preliminary data.</text>
</comment>
<dbReference type="GO" id="GO:0016020">
    <property type="term" value="C:membrane"/>
    <property type="evidence" value="ECO:0007669"/>
    <property type="project" value="UniProtKB-SubCell"/>
</dbReference>
<dbReference type="Gene3D" id="3.80.10.10">
    <property type="entry name" value="Ribonuclease Inhibitor"/>
    <property type="match status" value="2"/>
</dbReference>
<name>A0A444WP22_ARAHY</name>
<evidence type="ECO:0000313" key="11">
    <source>
        <dbReference type="EMBL" id="RYQ78978.1"/>
    </source>
</evidence>
<organism evidence="11 12">
    <name type="scientific">Arachis hypogaea</name>
    <name type="common">Peanut</name>
    <dbReference type="NCBI Taxonomy" id="3818"/>
    <lineage>
        <taxon>Eukaryota</taxon>
        <taxon>Viridiplantae</taxon>
        <taxon>Streptophyta</taxon>
        <taxon>Embryophyta</taxon>
        <taxon>Tracheophyta</taxon>
        <taxon>Spermatophyta</taxon>
        <taxon>Magnoliopsida</taxon>
        <taxon>eudicotyledons</taxon>
        <taxon>Gunneridae</taxon>
        <taxon>Pentapetalae</taxon>
        <taxon>rosids</taxon>
        <taxon>fabids</taxon>
        <taxon>Fabales</taxon>
        <taxon>Fabaceae</taxon>
        <taxon>Papilionoideae</taxon>
        <taxon>50 kb inversion clade</taxon>
        <taxon>dalbergioids sensu lato</taxon>
        <taxon>Dalbergieae</taxon>
        <taxon>Pterocarpus clade</taxon>
        <taxon>Arachis</taxon>
    </lineage>
</organism>
<evidence type="ECO:0000256" key="1">
    <source>
        <dbReference type="ARBA" id="ARBA00004479"/>
    </source>
</evidence>
<evidence type="ECO:0000256" key="4">
    <source>
        <dbReference type="ARBA" id="ARBA00022729"/>
    </source>
</evidence>
<evidence type="ECO:0000256" key="2">
    <source>
        <dbReference type="ARBA" id="ARBA00022614"/>
    </source>
</evidence>
<evidence type="ECO:0000256" key="6">
    <source>
        <dbReference type="ARBA" id="ARBA00022989"/>
    </source>
</evidence>
<keyword evidence="4" id="KW-0732">Signal</keyword>
<dbReference type="Gramene" id="arahy.Tifrunner.gnm2.ann2.Ah14g499800.1">
    <property type="protein sequence ID" value="arahy.Tifrunner.gnm2.ann2.Ah14g499800.1-CDS-1"/>
    <property type="gene ID" value="arahy.Tifrunner.gnm2.ann2.Ah14g499800"/>
</dbReference>
<sequence>MRRKQYSNNAIAFTVVLNLIVLLITQIGGSYGCLQLEREALLNFKRRLTFFELPLKAGENRLLSWEGDGDCCDWEDIACDNVIGHIVMLDLNDLCFLFFKTDHDYYCFPSVTFTLEDVNPYLSQLQHLIYLDLSGVVFINRTPTTFLASMQSLRYLSLQGGVYDDSSSPLVTTIPSSSIGNLTNLRTLYLAGLTLTNTTDSTWLAPLSSLQYLGLGGVDLSLDLFKVLNTLPSLLHLHLPACGLGQVSSSLVSDPIFPLTNLTRLQLLNLAWNGLNQDSPVLHAFRNITSIKVLRISGNLLSFVPPWLAQLQNLVNLDLSFNNVTVLDPLRNLTSIKDLQLSHN</sequence>
<dbReference type="EMBL" id="SDMP01000028">
    <property type="protein sequence ID" value="RYQ78978.1"/>
    <property type="molecule type" value="Genomic_DNA"/>
</dbReference>
<dbReference type="Pfam" id="PF08263">
    <property type="entry name" value="LRRNT_2"/>
    <property type="match status" value="1"/>
</dbReference>
<keyword evidence="2" id="KW-0433">Leucine-rich repeat</keyword>
<evidence type="ECO:0000313" key="12">
    <source>
        <dbReference type="Proteomes" id="UP000289738"/>
    </source>
</evidence>
<dbReference type="PROSITE" id="PS51257">
    <property type="entry name" value="PROKAR_LIPOPROTEIN"/>
    <property type="match status" value="1"/>
</dbReference>
<dbReference type="AlphaFoldDB" id="A0A444WP22"/>
<protein>
    <recommendedName>
        <fullName evidence="10">Leucine-rich repeat-containing N-terminal plant-type domain-containing protein</fullName>
    </recommendedName>
</protein>
<comment type="subcellular location">
    <subcellularLocation>
        <location evidence="1">Membrane</location>
        <topology evidence="1">Single-pass type I membrane protein</topology>
    </subcellularLocation>
</comment>
<dbReference type="SMR" id="A0A444WP22"/>
<evidence type="ECO:0000256" key="7">
    <source>
        <dbReference type="ARBA" id="ARBA00023136"/>
    </source>
</evidence>
<dbReference type="Proteomes" id="UP000289738">
    <property type="component" value="Unassembled WGS sequence"/>
</dbReference>
<accession>A0A444WP22</accession>
<keyword evidence="8" id="KW-0675">Receptor</keyword>
<proteinExistence type="predicted"/>
<dbReference type="PANTHER" id="PTHR48063">
    <property type="entry name" value="LRR RECEPTOR-LIKE KINASE"/>
    <property type="match status" value="1"/>
</dbReference>
<reference evidence="11 12" key="1">
    <citation type="submission" date="2019-01" db="EMBL/GenBank/DDBJ databases">
        <title>Sequencing of cultivated peanut Arachis hypogaea provides insights into genome evolution and oil improvement.</title>
        <authorList>
            <person name="Chen X."/>
        </authorList>
    </citation>
    <scope>NUCLEOTIDE SEQUENCE [LARGE SCALE GENOMIC DNA]</scope>
    <source>
        <strain evidence="12">cv. Fuhuasheng</strain>
        <tissue evidence="11">Leaves</tissue>
    </source>
</reference>
<keyword evidence="3" id="KW-0812">Transmembrane</keyword>
<dbReference type="STRING" id="3818.A0A444WP22"/>
<keyword evidence="7" id="KW-0472">Membrane</keyword>
<evidence type="ECO:0000256" key="3">
    <source>
        <dbReference type="ARBA" id="ARBA00022692"/>
    </source>
</evidence>
<dbReference type="PROSITE" id="PS51450">
    <property type="entry name" value="LRR"/>
    <property type="match status" value="1"/>
</dbReference>
<dbReference type="InterPro" id="IPR013210">
    <property type="entry name" value="LRR_N_plant-typ"/>
</dbReference>
<evidence type="ECO:0000256" key="5">
    <source>
        <dbReference type="ARBA" id="ARBA00022737"/>
    </source>
</evidence>
<keyword evidence="5" id="KW-0677">Repeat</keyword>
<dbReference type="InterPro" id="IPR001611">
    <property type="entry name" value="Leu-rich_rpt"/>
</dbReference>
<dbReference type="InterPro" id="IPR046956">
    <property type="entry name" value="RLP23-like"/>
</dbReference>
<evidence type="ECO:0000259" key="10">
    <source>
        <dbReference type="Pfam" id="PF08263"/>
    </source>
</evidence>
<dbReference type="PANTHER" id="PTHR48063:SF98">
    <property type="entry name" value="LRR RECEPTOR-LIKE SERINE_THREONINE-PROTEIN KINASE FLS2"/>
    <property type="match status" value="1"/>
</dbReference>
<feature type="domain" description="Leucine-rich repeat-containing N-terminal plant-type" evidence="10">
    <location>
        <begin position="37"/>
        <end position="80"/>
    </location>
</feature>
<keyword evidence="12" id="KW-1185">Reference proteome</keyword>
<evidence type="ECO:0000256" key="8">
    <source>
        <dbReference type="ARBA" id="ARBA00023170"/>
    </source>
</evidence>